<evidence type="ECO:0000313" key="1">
    <source>
        <dbReference type="EMBL" id="KAK4175799.1"/>
    </source>
</evidence>
<dbReference type="Proteomes" id="UP001302321">
    <property type="component" value="Unassembled WGS sequence"/>
</dbReference>
<evidence type="ECO:0000313" key="2">
    <source>
        <dbReference type="Proteomes" id="UP001302321"/>
    </source>
</evidence>
<dbReference type="PANTHER" id="PTHR24148">
    <property type="entry name" value="ANKYRIN REPEAT DOMAIN-CONTAINING PROTEIN 39 HOMOLOG-RELATED"/>
    <property type="match status" value="1"/>
</dbReference>
<proteinExistence type="predicted"/>
<comment type="caution">
    <text evidence="1">The sequence shown here is derived from an EMBL/GenBank/DDBJ whole genome shotgun (WGS) entry which is preliminary data.</text>
</comment>
<accession>A0AAN6W5I9</accession>
<sequence length="104" mass="11607">MYTTLGAVIAFVKMEDDDLPEAFASYTTHTPRRRLGITASKRVCLLPKLTEVGDKVALLRGGRVPMILRPREEGTMQFIGEAYVHGVMDGEAFIESECVDFRIT</sequence>
<reference evidence="1" key="2">
    <citation type="submission" date="2023-05" db="EMBL/GenBank/DDBJ databases">
        <authorList>
            <consortium name="Lawrence Berkeley National Laboratory"/>
            <person name="Steindorff A."/>
            <person name="Hensen N."/>
            <person name="Bonometti L."/>
            <person name="Westerberg I."/>
            <person name="Brannstrom I.O."/>
            <person name="Guillou S."/>
            <person name="Cros-Aarteil S."/>
            <person name="Calhoun S."/>
            <person name="Haridas S."/>
            <person name="Kuo A."/>
            <person name="Mondo S."/>
            <person name="Pangilinan J."/>
            <person name="Riley R."/>
            <person name="Labutti K."/>
            <person name="Andreopoulos B."/>
            <person name="Lipzen A."/>
            <person name="Chen C."/>
            <person name="Yanf M."/>
            <person name="Daum C."/>
            <person name="Ng V."/>
            <person name="Clum A."/>
            <person name="Ohm R."/>
            <person name="Martin F."/>
            <person name="Silar P."/>
            <person name="Natvig D."/>
            <person name="Lalanne C."/>
            <person name="Gautier V."/>
            <person name="Ament-Velasquez S.L."/>
            <person name="Kruys A."/>
            <person name="Hutchinson M.I."/>
            <person name="Powell A.J."/>
            <person name="Barry K."/>
            <person name="Miller A.N."/>
            <person name="Grigoriev I.V."/>
            <person name="Debuchy R."/>
            <person name="Gladieux P."/>
            <person name="Thoren M.H."/>
            <person name="Johannesson H."/>
        </authorList>
    </citation>
    <scope>NUCLEOTIDE SEQUENCE</scope>
    <source>
        <strain evidence="1">CBS 892.96</strain>
    </source>
</reference>
<dbReference type="EMBL" id="MU866219">
    <property type="protein sequence ID" value="KAK4175799.1"/>
    <property type="molecule type" value="Genomic_DNA"/>
</dbReference>
<dbReference type="Pfam" id="PF26639">
    <property type="entry name" value="Het-6_barrel"/>
    <property type="match status" value="1"/>
</dbReference>
<protein>
    <submittedName>
        <fullName evidence="1">Uncharacterized protein</fullName>
    </submittedName>
</protein>
<organism evidence="1 2">
    <name type="scientific">Triangularia setosa</name>
    <dbReference type="NCBI Taxonomy" id="2587417"/>
    <lineage>
        <taxon>Eukaryota</taxon>
        <taxon>Fungi</taxon>
        <taxon>Dikarya</taxon>
        <taxon>Ascomycota</taxon>
        <taxon>Pezizomycotina</taxon>
        <taxon>Sordariomycetes</taxon>
        <taxon>Sordariomycetidae</taxon>
        <taxon>Sordariales</taxon>
        <taxon>Podosporaceae</taxon>
        <taxon>Triangularia</taxon>
    </lineage>
</organism>
<dbReference type="InterPro" id="IPR052895">
    <property type="entry name" value="HetReg/Transcr_Mod"/>
</dbReference>
<reference evidence="1" key="1">
    <citation type="journal article" date="2023" name="Mol. Phylogenet. Evol.">
        <title>Genome-scale phylogeny and comparative genomics of the fungal order Sordariales.</title>
        <authorList>
            <person name="Hensen N."/>
            <person name="Bonometti L."/>
            <person name="Westerberg I."/>
            <person name="Brannstrom I.O."/>
            <person name="Guillou S."/>
            <person name="Cros-Aarteil S."/>
            <person name="Calhoun S."/>
            <person name="Haridas S."/>
            <person name="Kuo A."/>
            <person name="Mondo S."/>
            <person name="Pangilinan J."/>
            <person name="Riley R."/>
            <person name="LaButti K."/>
            <person name="Andreopoulos B."/>
            <person name="Lipzen A."/>
            <person name="Chen C."/>
            <person name="Yan M."/>
            <person name="Daum C."/>
            <person name="Ng V."/>
            <person name="Clum A."/>
            <person name="Steindorff A."/>
            <person name="Ohm R.A."/>
            <person name="Martin F."/>
            <person name="Silar P."/>
            <person name="Natvig D.O."/>
            <person name="Lalanne C."/>
            <person name="Gautier V."/>
            <person name="Ament-Velasquez S.L."/>
            <person name="Kruys A."/>
            <person name="Hutchinson M.I."/>
            <person name="Powell A.J."/>
            <person name="Barry K."/>
            <person name="Miller A.N."/>
            <person name="Grigoriev I.V."/>
            <person name="Debuchy R."/>
            <person name="Gladieux P."/>
            <person name="Hiltunen Thoren M."/>
            <person name="Johannesson H."/>
        </authorList>
    </citation>
    <scope>NUCLEOTIDE SEQUENCE</scope>
    <source>
        <strain evidence="1">CBS 892.96</strain>
    </source>
</reference>
<dbReference type="AlphaFoldDB" id="A0AAN6W5I9"/>
<gene>
    <name evidence="1" type="ORF">QBC36DRAFT_330579</name>
</gene>
<dbReference type="PANTHER" id="PTHR24148:SF64">
    <property type="entry name" value="HETEROKARYON INCOMPATIBILITY DOMAIN-CONTAINING PROTEIN"/>
    <property type="match status" value="1"/>
</dbReference>
<keyword evidence="2" id="KW-1185">Reference proteome</keyword>
<name>A0AAN6W5I9_9PEZI</name>